<dbReference type="AlphaFoldDB" id="A0AAW7XHB0"/>
<dbReference type="InterPro" id="IPR005467">
    <property type="entry name" value="His_kinase_dom"/>
</dbReference>
<keyword evidence="4" id="KW-1003">Cell membrane</keyword>
<comment type="caution">
    <text evidence="13">The sequence shown here is derived from an EMBL/GenBank/DDBJ whole genome shotgun (WGS) entry which is preliminary data.</text>
</comment>
<evidence type="ECO:0000256" key="7">
    <source>
        <dbReference type="ARBA" id="ARBA00022741"/>
    </source>
</evidence>
<evidence type="ECO:0000256" key="4">
    <source>
        <dbReference type="ARBA" id="ARBA00022475"/>
    </source>
</evidence>
<evidence type="ECO:0000256" key="5">
    <source>
        <dbReference type="ARBA" id="ARBA00022553"/>
    </source>
</evidence>
<dbReference type="Gene3D" id="3.30.565.10">
    <property type="entry name" value="Histidine kinase-like ATPase, C-terminal domain"/>
    <property type="match status" value="1"/>
</dbReference>
<dbReference type="EMBL" id="JAUOPG010000004">
    <property type="protein sequence ID" value="MDO6453535.1"/>
    <property type="molecule type" value="Genomic_DNA"/>
</dbReference>
<dbReference type="InterPro" id="IPR050980">
    <property type="entry name" value="2C_sensor_his_kinase"/>
</dbReference>
<evidence type="ECO:0000256" key="10">
    <source>
        <dbReference type="SAM" id="Phobius"/>
    </source>
</evidence>
<dbReference type="InterPro" id="IPR003594">
    <property type="entry name" value="HATPase_dom"/>
</dbReference>
<sequence>MKKQLLWVLCVVFVIGALILFWSVNLITEQAEQSMSYISKSDQQTLISYGRKAETLYQAGQEKILERWLQELRIKEDTWAAVVESSIEVKAGSDLPLHYTQGFSLGRSVEWKIHLYFKANPTMDIPFADGKTHFLIQLPARMRPGNLYPYAQIVLQVGLPLILLSALAIFVYGYLMSPLRQLHRATRAFSQGELDARTQASSGFIGWRNDEITRLGVTFNDMASRTARLIRQQRELLSDLSHELRTPLARLGLALTYMEQGARDEKTLRRIRWELQGMEALVEDSLTLGWLTNEEPSLRDESVELDALLDVICQDAGFEYPGRIIELRSEAEHVLHFSNQRALSQAFENLVRNALKHTSPKSRVEIVIIDRGESVQVDVQDEGNGVPTELLDAIFRPFFQVSQSRSQPAEQEQKGYGLGLAIAKRQIQAVGGQLVARNRYDAEGVCIGLIMTATLPKFC</sequence>
<dbReference type="EC" id="2.7.13.3" evidence="3"/>
<evidence type="ECO:0000313" key="13">
    <source>
        <dbReference type="EMBL" id="MDO6453535.1"/>
    </source>
</evidence>
<dbReference type="InterPro" id="IPR036890">
    <property type="entry name" value="HATPase_C_sf"/>
</dbReference>
<dbReference type="SMART" id="SM00387">
    <property type="entry name" value="HATPase_c"/>
    <property type="match status" value="1"/>
</dbReference>
<reference evidence="13" key="1">
    <citation type="submission" date="2023-07" db="EMBL/GenBank/DDBJ databases">
        <title>Genome content predicts the carbon catabolic preferences of heterotrophic bacteria.</title>
        <authorList>
            <person name="Gralka M."/>
        </authorList>
    </citation>
    <scope>NUCLEOTIDE SEQUENCE</scope>
    <source>
        <strain evidence="14">5G01</strain>
        <strain evidence="13">I2M16</strain>
    </source>
</reference>
<name>A0AAW7XHB0_9GAMM</name>
<dbReference type="Pfam" id="PF02518">
    <property type="entry name" value="HATPase_c"/>
    <property type="match status" value="1"/>
</dbReference>
<keyword evidence="7" id="KW-0547">Nucleotide-binding</keyword>
<dbReference type="Pfam" id="PF00672">
    <property type="entry name" value="HAMP"/>
    <property type="match status" value="1"/>
</dbReference>
<comment type="subcellular location">
    <subcellularLocation>
        <location evidence="2">Cell membrane</location>
        <topology evidence="2">Multi-pass membrane protein</topology>
    </subcellularLocation>
</comment>
<proteinExistence type="predicted"/>
<dbReference type="Proteomes" id="UP001169862">
    <property type="component" value="Unassembled WGS sequence"/>
</dbReference>
<dbReference type="SUPFAM" id="SSF55874">
    <property type="entry name" value="ATPase domain of HSP90 chaperone/DNA topoisomerase II/histidine kinase"/>
    <property type="match status" value="1"/>
</dbReference>
<dbReference type="PROSITE" id="PS50109">
    <property type="entry name" value="HIS_KIN"/>
    <property type="match status" value="1"/>
</dbReference>
<evidence type="ECO:0000313" key="14">
    <source>
        <dbReference type="EMBL" id="MDP2522322.1"/>
    </source>
</evidence>
<feature type="transmembrane region" description="Helical" evidence="10">
    <location>
        <begin position="150"/>
        <end position="175"/>
    </location>
</feature>
<dbReference type="InterPro" id="IPR003660">
    <property type="entry name" value="HAMP_dom"/>
</dbReference>
<feature type="transmembrane region" description="Helical" evidence="10">
    <location>
        <begin position="6"/>
        <end position="27"/>
    </location>
</feature>
<dbReference type="CDD" id="cd00082">
    <property type="entry name" value="HisKA"/>
    <property type="match status" value="1"/>
</dbReference>
<dbReference type="Pfam" id="PF16750">
    <property type="entry name" value="HK_sensor"/>
    <property type="match status" value="1"/>
</dbReference>
<dbReference type="InterPro" id="IPR004358">
    <property type="entry name" value="Sig_transdc_His_kin-like_C"/>
</dbReference>
<gene>
    <name evidence="13" type="ORF">Q4490_08155</name>
    <name evidence="14" type="ORF">Q8W30_07015</name>
</gene>
<dbReference type="Proteomes" id="UP001177341">
    <property type="component" value="Unassembled WGS sequence"/>
</dbReference>
<dbReference type="Gene3D" id="1.10.8.500">
    <property type="entry name" value="HAMP domain in histidine kinase"/>
    <property type="match status" value="1"/>
</dbReference>
<keyword evidence="10" id="KW-0472">Membrane</keyword>
<dbReference type="PRINTS" id="PR00344">
    <property type="entry name" value="BCTRLSENSOR"/>
</dbReference>
<dbReference type="PANTHER" id="PTHR44936">
    <property type="entry name" value="SENSOR PROTEIN CREC"/>
    <property type="match status" value="1"/>
</dbReference>
<dbReference type="Pfam" id="PF00512">
    <property type="entry name" value="HisKA"/>
    <property type="match status" value="1"/>
</dbReference>
<dbReference type="GO" id="GO:0005524">
    <property type="term" value="F:ATP binding"/>
    <property type="evidence" value="ECO:0007669"/>
    <property type="project" value="UniProtKB-KW"/>
</dbReference>
<dbReference type="InterPro" id="IPR038428">
    <property type="entry name" value="HK_sensor_dom_sf"/>
</dbReference>
<keyword evidence="9" id="KW-0067">ATP-binding</keyword>
<evidence type="ECO:0000256" key="1">
    <source>
        <dbReference type="ARBA" id="ARBA00000085"/>
    </source>
</evidence>
<dbReference type="Gene3D" id="3.30.450.170">
    <property type="entry name" value="Two-component histidine kinase, sensor domain"/>
    <property type="match status" value="1"/>
</dbReference>
<evidence type="ECO:0000313" key="16">
    <source>
        <dbReference type="Proteomes" id="UP001177341"/>
    </source>
</evidence>
<keyword evidence="16" id="KW-1185">Reference proteome</keyword>
<dbReference type="GO" id="GO:0000155">
    <property type="term" value="F:phosphorelay sensor kinase activity"/>
    <property type="evidence" value="ECO:0007669"/>
    <property type="project" value="InterPro"/>
</dbReference>
<dbReference type="SUPFAM" id="SSF47384">
    <property type="entry name" value="Homodimeric domain of signal transducing histidine kinase"/>
    <property type="match status" value="1"/>
</dbReference>
<evidence type="ECO:0000259" key="11">
    <source>
        <dbReference type="PROSITE" id="PS50109"/>
    </source>
</evidence>
<keyword evidence="5" id="KW-0597">Phosphoprotein</keyword>
<dbReference type="InterPro" id="IPR036097">
    <property type="entry name" value="HisK_dim/P_sf"/>
</dbReference>
<dbReference type="RefSeq" id="WP_075179371.1">
    <property type="nucleotide sequence ID" value="NZ_CAXHZV010000004.1"/>
</dbReference>
<dbReference type="SUPFAM" id="SSF158472">
    <property type="entry name" value="HAMP domain-like"/>
    <property type="match status" value="1"/>
</dbReference>
<dbReference type="GO" id="GO:0005886">
    <property type="term" value="C:plasma membrane"/>
    <property type="evidence" value="ECO:0007669"/>
    <property type="project" value="UniProtKB-SubCell"/>
</dbReference>
<dbReference type="PANTHER" id="PTHR44936:SF10">
    <property type="entry name" value="SENSOR PROTEIN RSTB"/>
    <property type="match status" value="1"/>
</dbReference>
<dbReference type="EMBL" id="JAUYVO010000004">
    <property type="protein sequence ID" value="MDP2522322.1"/>
    <property type="molecule type" value="Genomic_DNA"/>
</dbReference>
<keyword evidence="8 13" id="KW-0418">Kinase</keyword>
<evidence type="ECO:0000259" key="12">
    <source>
        <dbReference type="PROSITE" id="PS50885"/>
    </source>
</evidence>
<dbReference type="Gene3D" id="1.10.287.130">
    <property type="match status" value="1"/>
</dbReference>
<feature type="domain" description="HAMP" evidence="12">
    <location>
        <begin position="173"/>
        <end position="231"/>
    </location>
</feature>
<evidence type="ECO:0000313" key="15">
    <source>
        <dbReference type="Proteomes" id="UP001169862"/>
    </source>
</evidence>
<evidence type="ECO:0000256" key="2">
    <source>
        <dbReference type="ARBA" id="ARBA00004651"/>
    </source>
</evidence>
<evidence type="ECO:0000256" key="8">
    <source>
        <dbReference type="ARBA" id="ARBA00022777"/>
    </source>
</evidence>
<protein>
    <recommendedName>
        <fullName evidence="3">histidine kinase</fullName>
        <ecNumber evidence="3">2.7.13.3</ecNumber>
    </recommendedName>
</protein>
<keyword evidence="10" id="KW-0812">Transmembrane</keyword>
<dbReference type="PROSITE" id="PS50885">
    <property type="entry name" value="HAMP"/>
    <property type="match status" value="1"/>
</dbReference>
<evidence type="ECO:0000256" key="3">
    <source>
        <dbReference type="ARBA" id="ARBA00012438"/>
    </source>
</evidence>
<dbReference type="CDD" id="cd06225">
    <property type="entry name" value="HAMP"/>
    <property type="match status" value="1"/>
</dbReference>
<dbReference type="InterPro" id="IPR003661">
    <property type="entry name" value="HisK_dim/P_dom"/>
</dbReference>
<organism evidence="13 15">
    <name type="scientific">Neptunomonas phycophila</name>
    <dbReference type="NCBI Taxonomy" id="1572645"/>
    <lineage>
        <taxon>Bacteria</taxon>
        <taxon>Pseudomonadati</taxon>
        <taxon>Pseudomonadota</taxon>
        <taxon>Gammaproteobacteria</taxon>
        <taxon>Oceanospirillales</taxon>
        <taxon>Oceanospirillaceae</taxon>
        <taxon>Neptunomonas</taxon>
    </lineage>
</organism>
<evidence type="ECO:0000256" key="6">
    <source>
        <dbReference type="ARBA" id="ARBA00022679"/>
    </source>
</evidence>
<dbReference type="SMART" id="SM00304">
    <property type="entry name" value="HAMP"/>
    <property type="match status" value="1"/>
</dbReference>
<evidence type="ECO:0000256" key="9">
    <source>
        <dbReference type="ARBA" id="ARBA00022840"/>
    </source>
</evidence>
<comment type="catalytic activity">
    <reaction evidence="1">
        <text>ATP + protein L-histidine = ADP + protein N-phospho-L-histidine.</text>
        <dbReference type="EC" id="2.7.13.3"/>
    </reaction>
</comment>
<accession>A0AAW7XHB0</accession>
<feature type="domain" description="Histidine kinase" evidence="11">
    <location>
        <begin position="239"/>
        <end position="459"/>
    </location>
</feature>
<keyword evidence="10" id="KW-1133">Transmembrane helix</keyword>
<dbReference type="InterPro" id="IPR031930">
    <property type="entry name" value="HK_sensor"/>
</dbReference>
<dbReference type="SMART" id="SM00388">
    <property type="entry name" value="HisKA"/>
    <property type="match status" value="1"/>
</dbReference>
<keyword evidence="6" id="KW-0808">Transferase</keyword>